<dbReference type="GO" id="GO:0016740">
    <property type="term" value="F:transferase activity"/>
    <property type="evidence" value="ECO:0007669"/>
    <property type="project" value="UniProtKB-KW"/>
</dbReference>
<dbReference type="Gene3D" id="1.10.287.130">
    <property type="match status" value="1"/>
</dbReference>
<proteinExistence type="predicted"/>
<evidence type="ECO:0000259" key="1">
    <source>
        <dbReference type="Pfam" id="PF10090"/>
    </source>
</evidence>
<reference evidence="2 3" key="1">
    <citation type="submission" date="2017-03" db="EMBL/GenBank/DDBJ databases">
        <title>Lifting the veil on microbial sulfur biogeochemistry in mining wastewaters.</title>
        <authorList>
            <person name="Kantor R.S."/>
            <person name="Colenbrander Nelson T."/>
            <person name="Marshall S."/>
            <person name="Bennett D."/>
            <person name="Apte S."/>
            <person name="Camacho D."/>
            <person name="Thomas B.C."/>
            <person name="Warren L.A."/>
            <person name="Banfield J.F."/>
        </authorList>
    </citation>
    <scope>NUCLEOTIDE SEQUENCE [LARGE SCALE GENOMIC DNA]</scope>
    <source>
        <strain evidence="2">32-68-21</strain>
    </source>
</reference>
<dbReference type="NCBIfam" id="NF046025">
    <property type="entry name" value="HisPtaseChptCaul"/>
    <property type="match status" value="1"/>
</dbReference>
<sequence>MTDAAVSAQSGSQLGGLPVDGQELASLIAAKLCHDFISPSGAIMSGLDLLDDPTAQDMRDDAMSLIADSARKMVALVQFCRVAFGAATTAERFTGAELTALVDNVVAGGRATLAWNLGDGDFGKPQARALVNLAYLTVGALPTGGAATVAVRREGAQLVIEGVAEGARARLKAEAATGLAGQRLTEGLAGQWIQPYWLWLTADQAGGTLTVEAVESRVSMTVRMPS</sequence>
<dbReference type="Gene3D" id="3.30.565.10">
    <property type="entry name" value="Histidine kinase-like ATPase, C-terminal domain"/>
    <property type="match status" value="1"/>
</dbReference>
<dbReference type="Pfam" id="PF10090">
    <property type="entry name" value="HPTransfase"/>
    <property type="match status" value="1"/>
</dbReference>
<accession>A0A258HK38</accession>
<organism evidence="2 3">
    <name type="scientific">Brevundimonas subvibrioides</name>
    <dbReference type="NCBI Taxonomy" id="74313"/>
    <lineage>
        <taxon>Bacteria</taxon>
        <taxon>Pseudomonadati</taxon>
        <taxon>Pseudomonadota</taxon>
        <taxon>Alphaproteobacteria</taxon>
        <taxon>Caulobacterales</taxon>
        <taxon>Caulobacteraceae</taxon>
        <taxon>Brevundimonas</taxon>
    </lineage>
</organism>
<name>A0A258HK38_9CAUL</name>
<gene>
    <name evidence="2" type="ORF">B7Y86_06495</name>
</gene>
<keyword evidence="2" id="KW-0808">Transferase</keyword>
<evidence type="ECO:0000313" key="2">
    <source>
        <dbReference type="EMBL" id="OYX57350.1"/>
    </source>
</evidence>
<dbReference type="Proteomes" id="UP000216147">
    <property type="component" value="Unassembled WGS sequence"/>
</dbReference>
<dbReference type="InterPro" id="IPR018762">
    <property type="entry name" value="ChpT_C"/>
</dbReference>
<dbReference type="AlphaFoldDB" id="A0A258HK38"/>
<dbReference type="InterPro" id="IPR036890">
    <property type="entry name" value="HATPase_C_sf"/>
</dbReference>
<protein>
    <submittedName>
        <fullName evidence="2">Histidine phosphotransferase</fullName>
    </submittedName>
</protein>
<feature type="domain" description="Histidine phosphotransferase ChpT C-terminal" evidence="1">
    <location>
        <begin position="96"/>
        <end position="215"/>
    </location>
</feature>
<dbReference type="EMBL" id="NCEQ01000006">
    <property type="protein sequence ID" value="OYX57350.1"/>
    <property type="molecule type" value="Genomic_DNA"/>
</dbReference>
<evidence type="ECO:0000313" key="3">
    <source>
        <dbReference type="Proteomes" id="UP000216147"/>
    </source>
</evidence>
<comment type="caution">
    <text evidence="2">The sequence shown here is derived from an EMBL/GenBank/DDBJ whole genome shotgun (WGS) entry which is preliminary data.</text>
</comment>